<dbReference type="InterPro" id="IPR036396">
    <property type="entry name" value="Cyt_P450_sf"/>
</dbReference>
<dbReference type="GO" id="GO:0006082">
    <property type="term" value="P:organic acid metabolic process"/>
    <property type="evidence" value="ECO:0007669"/>
    <property type="project" value="TreeGrafter"/>
</dbReference>
<dbReference type="InterPro" id="IPR002401">
    <property type="entry name" value="Cyt_P450_E_grp-I"/>
</dbReference>
<evidence type="ECO:0000256" key="6">
    <source>
        <dbReference type="RuleBase" id="RU000461"/>
    </source>
</evidence>
<dbReference type="PRINTS" id="PR00463">
    <property type="entry name" value="EP450I"/>
</dbReference>
<dbReference type="AlphaFoldDB" id="A0A1W0WLT3"/>
<dbReference type="PROSITE" id="PS00086">
    <property type="entry name" value="CYTOCHROME_P450"/>
    <property type="match status" value="1"/>
</dbReference>
<keyword evidence="5 6" id="KW-0349">Heme</keyword>
<evidence type="ECO:0000256" key="4">
    <source>
        <dbReference type="ARBA" id="ARBA00023033"/>
    </source>
</evidence>
<dbReference type="InterPro" id="IPR017972">
    <property type="entry name" value="Cyt_P450_CS"/>
</dbReference>
<evidence type="ECO:0000256" key="7">
    <source>
        <dbReference type="SAM" id="SignalP"/>
    </source>
</evidence>
<dbReference type="GO" id="GO:0005506">
    <property type="term" value="F:iron ion binding"/>
    <property type="evidence" value="ECO:0007669"/>
    <property type="project" value="InterPro"/>
</dbReference>
<proteinExistence type="inferred from homology"/>
<gene>
    <name evidence="8" type="ORF">BV898_09719</name>
</gene>
<feature type="chain" id="PRO_5012912877" evidence="7">
    <location>
        <begin position="22"/>
        <end position="414"/>
    </location>
</feature>
<dbReference type="PANTHER" id="PTHR24300">
    <property type="entry name" value="CYTOCHROME P450 508A4-RELATED"/>
    <property type="match status" value="1"/>
</dbReference>
<dbReference type="PANTHER" id="PTHR24300:SF403">
    <property type="entry name" value="CYTOCHROME P450 306A1"/>
    <property type="match status" value="1"/>
</dbReference>
<feature type="signal peptide" evidence="7">
    <location>
        <begin position="1"/>
        <end position="21"/>
    </location>
</feature>
<dbReference type="Proteomes" id="UP000192578">
    <property type="component" value="Unassembled WGS sequence"/>
</dbReference>
<comment type="cofactor">
    <cofactor evidence="5">
        <name>heme</name>
        <dbReference type="ChEBI" id="CHEBI:30413"/>
    </cofactor>
</comment>
<dbReference type="InterPro" id="IPR001128">
    <property type="entry name" value="Cyt_P450"/>
</dbReference>
<comment type="similarity">
    <text evidence="1 6">Belongs to the cytochrome P450 family.</text>
</comment>
<dbReference type="OrthoDB" id="2789670at2759"/>
<dbReference type="Pfam" id="PF00067">
    <property type="entry name" value="p450"/>
    <property type="match status" value="2"/>
</dbReference>
<comment type="caution">
    <text evidence="8">The sequence shown here is derived from an EMBL/GenBank/DDBJ whole genome shotgun (WGS) entry which is preliminary data.</text>
</comment>
<dbReference type="Gene3D" id="1.10.630.10">
    <property type="entry name" value="Cytochrome P450"/>
    <property type="match status" value="2"/>
</dbReference>
<accession>A0A1W0WLT3</accession>
<protein>
    <submittedName>
        <fullName evidence="8">Cytochrome P450 18a1</fullName>
    </submittedName>
</protein>
<keyword evidence="7" id="KW-0732">Signal</keyword>
<dbReference type="GO" id="GO:0005737">
    <property type="term" value="C:cytoplasm"/>
    <property type="evidence" value="ECO:0007669"/>
    <property type="project" value="TreeGrafter"/>
</dbReference>
<evidence type="ECO:0000313" key="8">
    <source>
        <dbReference type="EMBL" id="OQV16083.1"/>
    </source>
</evidence>
<dbReference type="GO" id="GO:0008395">
    <property type="term" value="F:steroid hydroxylase activity"/>
    <property type="evidence" value="ECO:0007669"/>
    <property type="project" value="TreeGrafter"/>
</dbReference>
<name>A0A1W0WLT3_HYPEX</name>
<reference evidence="9" key="1">
    <citation type="submission" date="2017-01" db="EMBL/GenBank/DDBJ databases">
        <title>Comparative genomics of anhydrobiosis in the tardigrade Hypsibius dujardini.</title>
        <authorList>
            <person name="Yoshida Y."/>
            <person name="Koutsovoulos G."/>
            <person name="Laetsch D."/>
            <person name="Stevens L."/>
            <person name="Kumar S."/>
            <person name="Horikawa D."/>
            <person name="Ishino K."/>
            <person name="Komine S."/>
            <person name="Tomita M."/>
            <person name="Blaxter M."/>
            <person name="Arakawa K."/>
        </authorList>
    </citation>
    <scope>NUCLEOTIDE SEQUENCE [LARGE SCALE GENOMIC DNA]</scope>
    <source>
        <strain evidence="9">Z151</strain>
    </source>
</reference>
<feature type="binding site" description="axial binding residue" evidence="5">
    <location>
        <position position="359"/>
    </location>
    <ligand>
        <name>heme</name>
        <dbReference type="ChEBI" id="CHEBI:30413"/>
    </ligand>
    <ligandPart>
        <name>Fe</name>
        <dbReference type="ChEBI" id="CHEBI:18248"/>
    </ligandPart>
</feature>
<keyword evidence="9" id="KW-1185">Reference proteome</keyword>
<organism evidence="8 9">
    <name type="scientific">Hypsibius exemplaris</name>
    <name type="common">Freshwater tardigrade</name>
    <dbReference type="NCBI Taxonomy" id="2072580"/>
    <lineage>
        <taxon>Eukaryota</taxon>
        <taxon>Metazoa</taxon>
        <taxon>Ecdysozoa</taxon>
        <taxon>Tardigrada</taxon>
        <taxon>Eutardigrada</taxon>
        <taxon>Parachela</taxon>
        <taxon>Hypsibioidea</taxon>
        <taxon>Hypsibiidae</taxon>
        <taxon>Hypsibius</taxon>
    </lineage>
</organism>
<dbReference type="PRINTS" id="PR00385">
    <property type="entry name" value="P450"/>
</dbReference>
<evidence type="ECO:0000313" key="9">
    <source>
        <dbReference type="Proteomes" id="UP000192578"/>
    </source>
</evidence>
<dbReference type="GO" id="GO:0020037">
    <property type="term" value="F:heme binding"/>
    <property type="evidence" value="ECO:0007669"/>
    <property type="project" value="InterPro"/>
</dbReference>
<evidence type="ECO:0000256" key="3">
    <source>
        <dbReference type="ARBA" id="ARBA00023004"/>
    </source>
</evidence>
<dbReference type="EMBL" id="MTYJ01000078">
    <property type="protein sequence ID" value="OQV16083.1"/>
    <property type="molecule type" value="Genomic_DNA"/>
</dbReference>
<keyword evidence="6" id="KW-0560">Oxidoreductase</keyword>
<sequence>MIVPLVLGAVVLFLTYQWLKSQRPRNFPPGPPAIPLLGNLLSLGSKPAVKLMEWRQKYGDIFGMYNGRQPMVVISDFHTLRKIFGEDSASGRRTHSVIRRDDSSLPMGIGLLGSQGDPWKTHRRFALSTLRDLGMSKNWLEDTIIAEIEDFCQTLRDTKLRPFDPKVQLTNSVANVICALSFGKRFEMTDSKFSNGRAARKQAPRKDLTICNWSDRSLTSSLRARISTTVLWAMVFMIENPDVMERVQAEIDDKVGRQNVLTNSDRSRLPYTEAVILESQRCGNLVPLGVPHYSMEEIQLDGYTIPKDTLLISNLFAIHRDARYWKNPEKFDPNRFLNSEQKLIRPDGFVPFSIGKRTCLGEALAKMELFLFIANLLRCFTLELPKGKTLSHDDYYSSLVDSPDSFALVFVPRF</sequence>
<evidence type="ECO:0000256" key="2">
    <source>
        <dbReference type="ARBA" id="ARBA00022723"/>
    </source>
</evidence>
<dbReference type="GO" id="GO:0016712">
    <property type="term" value="F:oxidoreductase activity, acting on paired donors, with incorporation or reduction of molecular oxygen, reduced flavin or flavoprotein as one donor, and incorporation of one atom of oxygen"/>
    <property type="evidence" value="ECO:0007669"/>
    <property type="project" value="TreeGrafter"/>
</dbReference>
<dbReference type="SUPFAM" id="SSF48264">
    <property type="entry name" value="Cytochrome P450"/>
    <property type="match status" value="1"/>
</dbReference>
<keyword evidence="3 5" id="KW-0408">Iron</keyword>
<evidence type="ECO:0000256" key="1">
    <source>
        <dbReference type="ARBA" id="ARBA00010617"/>
    </source>
</evidence>
<dbReference type="InterPro" id="IPR050182">
    <property type="entry name" value="Cytochrome_P450_fam2"/>
</dbReference>
<keyword evidence="4 6" id="KW-0503">Monooxygenase</keyword>
<keyword evidence="2 5" id="KW-0479">Metal-binding</keyword>
<dbReference type="GO" id="GO:0006805">
    <property type="term" value="P:xenobiotic metabolic process"/>
    <property type="evidence" value="ECO:0007669"/>
    <property type="project" value="TreeGrafter"/>
</dbReference>
<evidence type="ECO:0000256" key="5">
    <source>
        <dbReference type="PIRSR" id="PIRSR602401-1"/>
    </source>
</evidence>